<evidence type="ECO:0000256" key="3">
    <source>
        <dbReference type="ARBA" id="ARBA00023015"/>
    </source>
</evidence>
<dbReference type="SUPFAM" id="SSF52172">
    <property type="entry name" value="CheY-like"/>
    <property type="match status" value="1"/>
</dbReference>
<keyword evidence="5" id="KW-0804">Transcription</keyword>
<evidence type="ECO:0000256" key="2">
    <source>
        <dbReference type="ARBA" id="ARBA00023012"/>
    </source>
</evidence>
<dbReference type="PANTHER" id="PTHR48111:SF1">
    <property type="entry name" value="TWO-COMPONENT RESPONSE REGULATOR ORR33"/>
    <property type="match status" value="1"/>
</dbReference>
<dbReference type="EMBL" id="LAZR01000950">
    <property type="protein sequence ID" value="KKN53948.1"/>
    <property type="molecule type" value="Genomic_DNA"/>
</dbReference>
<dbReference type="InterPro" id="IPR011006">
    <property type="entry name" value="CheY-like_superfamily"/>
</dbReference>
<keyword evidence="4" id="KW-0238">DNA-binding</keyword>
<keyword evidence="2" id="KW-0902">Two-component regulatory system</keyword>
<dbReference type="InterPro" id="IPR001789">
    <property type="entry name" value="Sig_transdc_resp-reg_receiver"/>
</dbReference>
<feature type="domain" description="Response regulatory" evidence="6">
    <location>
        <begin position="2"/>
        <end position="121"/>
    </location>
</feature>
<dbReference type="GO" id="GO:0005829">
    <property type="term" value="C:cytosol"/>
    <property type="evidence" value="ECO:0007669"/>
    <property type="project" value="TreeGrafter"/>
</dbReference>
<dbReference type="CDD" id="cd00156">
    <property type="entry name" value="REC"/>
    <property type="match status" value="1"/>
</dbReference>
<dbReference type="GO" id="GO:0006355">
    <property type="term" value="P:regulation of DNA-templated transcription"/>
    <property type="evidence" value="ECO:0007669"/>
    <property type="project" value="TreeGrafter"/>
</dbReference>
<dbReference type="InterPro" id="IPR039420">
    <property type="entry name" value="WalR-like"/>
</dbReference>
<dbReference type="PROSITE" id="PS50110">
    <property type="entry name" value="RESPONSE_REGULATORY"/>
    <property type="match status" value="1"/>
</dbReference>
<organism evidence="7">
    <name type="scientific">marine sediment metagenome</name>
    <dbReference type="NCBI Taxonomy" id="412755"/>
    <lineage>
        <taxon>unclassified sequences</taxon>
        <taxon>metagenomes</taxon>
        <taxon>ecological metagenomes</taxon>
    </lineage>
</organism>
<dbReference type="Gene3D" id="3.40.50.2300">
    <property type="match status" value="1"/>
</dbReference>
<dbReference type="GO" id="GO:0032993">
    <property type="term" value="C:protein-DNA complex"/>
    <property type="evidence" value="ECO:0007669"/>
    <property type="project" value="TreeGrafter"/>
</dbReference>
<dbReference type="PANTHER" id="PTHR48111">
    <property type="entry name" value="REGULATOR OF RPOS"/>
    <property type="match status" value="1"/>
</dbReference>
<gene>
    <name evidence="7" type="ORF">LCGC14_0597370</name>
</gene>
<evidence type="ECO:0000313" key="7">
    <source>
        <dbReference type="EMBL" id="KKN53948.1"/>
    </source>
</evidence>
<dbReference type="SMART" id="SM00448">
    <property type="entry name" value="REC"/>
    <property type="match status" value="1"/>
</dbReference>
<name>A0A0F9UK39_9ZZZZ</name>
<reference evidence="7" key="1">
    <citation type="journal article" date="2015" name="Nature">
        <title>Complex archaea that bridge the gap between prokaryotes and eukaryotes.</title>
        <authorList>
            <person name="Spang A."/>
            <person name="Saw J.H."/>
            <person name="Jorgensen S.L."/>
            <person name="Zaremba-Niedzwiedzka K."/>
            <person name="Martijn J."/>
            <person name="Lind A.E."/>
            <person name="van Eijk R."/>
            <person name="Schleper C."/>
            <person name="Guy L."/>
            <person name="Ettema T.J."/>
        </authorList>
    </citation>
    <scope>NUCLEOTIDE SEQUENCE</scope>
</reference>
<dbReference type="GO" id="GO:0000156">
    <property type="term" value="F:phosphorelay response regulator activity"/>
    <property type="evidence" value="ECO:0007669"/>
    <property type="project" value="TreeGrafter"/>
</dbReference>
<proteinExistence type="predicted"/>
<sequence>MRILAVEDNKDLRHLLGVYLEAQDHEYVRTAASGADALTIIQDTPIPFDCFLLDIQMPEMSGIELITYIRQIPGYEFVPIIMLTGVKNSDSIAKAFVAGAWDYIVKPFEFFELETRIHGAELRNAEFIRHIKRPHESPSQEKYEVLQKIALERPMTPADLSKSGLVTEDAFENYIMRMQSEFGGDTTVAVIAVQNFAQLMASFSEPQRSQYTVKLAVALSEALKPMDLMLTYRANGIFAAALLDAEMQANSSLDKAVARAVASVELASSDLTIQAVVEVGYCVTKDLWTGSDTMIAVDTAAQELGCAPRAMM</sequence>
<keyword evidence="3" id="KW-0805">Transcription regulation</keyword>
<accession>A0A0F9UK39</accession>
<evidence type="ECO:0000256" key="1">
    <source>
        <dbReference type="ARBA" id="ARBA00022553"/>
    </source>
</evidence>
<dbReference type="GO" id="GO:0000976">
    <property type="term" value="F:transcription cis-regulatory region binding"/>
    <property type="evidence" value="ECO:0007669"/>
    <property type="project" value="TreeGrafter"/>
</dbReference>
<dbReference type="AlphaFoldDB" id="A0A0F9UK39"/>
<evidence type="ECO:0000256" key="5">
    <source>
        <dbReference type="ARBA" id="ARBA00023163"/>
    </source>
</evidence>
<evidence type="ECO:0000259" key="6">
    <source>
        <dbReference type="PROSITE" id="PS50110"/>
    </source>
</evidence>
<protein>
    <recommendedName>
        <fullName evidence="6">Response regulatory domain-containing protein</fullName>
    </recommendedName>
</protein>
<dbReference type="Pfam" id="PF00072">
    <property type="entry name" value="Response_reg"/>
    <property type="match status" value="1"/>
</dbReference>
<comment type="caution">
    <text evidence="7">The sequence shown here is derived from an EMBL/GenBank/DDBJ whole genome shotgun (WGS) entry which is preliminary data.</text>
</comment>
<evidence type="ECO:0000256" key="4">
    <source>
        <dbReference type="ARBA" id="ARBA00023125"/>
    </source>
</evidence>
<keyword evidence="1" id="KW-0597">Phosphoprotein</keyword>